<evidence type="ECO:0000256" key="3">
    <source>
        <dbReference type="ARBA" id="ARBA00022473"/>
    </source>
</evidence>
<evidence type="ECO:0000256" key="7">
    <source>
        <dbReference type="ARBA" id="ARBA00023157"/>
    </source>
</evidence>
<keyword evidence="8" id="KW-0325">Glycoprotein</keyword>
<dbReference type="OrthoDB" id="5945655at2759"/>
<evidence type="ECO:0000256" key="5">
    <source>
        <dbReference type="ARBA" id="ARBA00022530"/>
    </source>
</evidence>
<dbReference type="PROSITE" id="PS00246">
    <property type="entry name" value="WNT1"/>
    <property type="match status" value="1"/>
</dbReference>
<comment type="subcellular location">
    <subcellularLocation>
        <location evidence="1 10">Secreted</location>
        <location evidence="1 10">Extracellular space</location>
        <location evidence="1 10">Extracellular matrix</location>
    </subcellularLocation>
</comment>
<dbReference type="InterPro" id="IPR018161">
    <property type="entry name" value="Wnt_CS"/>
</dbReference>
<proteinExistence type="inferred from homology"/>
<evidence type="ECO:0000256" key="4">
    <source>
        <dbReference type="ARBA" id="ARBA00022525"/>
    </source>
</evidence>
<dbReference type="Proteomes" id="UP000678393">
    <property type="component" value="Unassembled WGS sequence"/>
</dbReference>
<dbReference type="Gene3D" id="3.30.2460.20">
    <property type="match status" value="1"/>
</dbReference>
<keyword evidence="6 10" id="KW-0879">Wnt signaling pathway</keyword>
<keyword evidence="7" id="KW-1015">Disulfide bond</keyword>
<dbReference type="InterPro" id="IPR043158">
    <property type="entry name" value="Wnt_C"/>
</dbReference>
<evidence type="ECO:0000313" key="11">
    <source>
        <dbReference type="EMBL" id="CAG5124494.1"/>
    </source>
</evidence>
<dbReference type="InterPro" id="IPR005817">
    <property type="entry name" value="Wnt"/>
</dbReference>
<evidence type="ECO:0000256" key="6">
    <source>
        <dbReference type="ARBA" id="ARBA00022687"/>
    </source>
</evidence>
<dbReference type="AlphaFoldDB" id="A0A8S3Z4R2"/>
<name>A0A8S3Z4R2_9EUPU</name>
<protein>
    <recommendedName>
        <fullName evidence="10">Protein Wnt</fullName>
    </recommendedName>
</protein>
<evidence type="ECO:0000313" key="12">
    <source>
        <dbReference type="Proteomes" id="UP000678393"/>
    </source>
</evidence>
<comment type="similarity">
    <text evidence="2 10">Belongs to the Wnt family.</text>
</comment>
<comment type="caution">
    <text evidence="11">The sequence shown here is derived from an EMBL/GenBank/DDBJ whole genome shotgun (WGS) entry which is preliminary data.</text>
</comment>
<evidence type="ECO:0000256" key="2">
    <source>
        <dbReference type="ARBA" id="ARBA00005683"/>
    </source>
</evidence>
<keyword evidence="9" id="KW-0449">Lipoprotein</keyword>
<dbReference type="GO" id="GO:0045165">
    <property type="term" value="P:cell fate commitment"/>
    <property type="evidence" value="ECO:0007669"/>
    <property type="project" value="TreeGrafter"/>
</dbReference>
<evidence type="ECO:0000256" key="9">
    <source>
        <dbReference type="ARBA" id="ARBA00023288"/>
    </source>
</evidence>
<evidence type="ECO:0000256" key="10">
    <source>
        <dbReference type="RuleBase" id="RU003500"/>
    </source>
</evidence>
<accession>A0A8S3Z4R2</accession>
<feature type="non-terminal residue" evidence="11">
    <location>
        <position position="234"/>
    </location>
</feature>
<keyword evidence="12" id="KW-1185">Reference proteome</keyword>
<dbReference type="Pfam" id="PF00110">
    <property type="entry name" value="wnt"/>
    <property type="match status" value="1"/>
</dbReference>
<organism evidence="11 12">
    <name type="scientific">Candidula unifasciata</name>
    <dbReference type="NCBI Taxonomy" id="100452"/>
    <lineage>
        <taxon>Eukaryota</taxon>
        <taxon>Metazoa</taxon>
        <taxon>Spiralia</taxon>
        <taxon>Lophotrochozoa</taxon>
        <taxon>Mollusca</taxon>
        <taxon>Gastropoda</taxon>
        <taxon>Heterobranchia</taxon>
        <taxon>Euthyneura</taxon>
        <taxon>Panpulmonata</taxon>
        <taxon>Eupulmonata</taxon>
        <taxon>Stylommatophora</taxon>
        <taxon>Helicina</taxon>
        <taxon>Helicoidea</taxon>
        <taxon>Geomitridae</taxon>
        <taxon>Candidula</taxon>
    </lineage>
</organism>
<dbReference type="EMBL" id="CAJHNH020001781">
    <property type="protein sequence ID" value="CAG5124494.1"/>
    <property type="molecule type" value="Genomic_DNA"/>
</dbReference>
<dbReference type="GO" id="GO:0005109">
    <property type="term" value="F:frizzled binding"/>
    <property type="evidence" value="ECO:0007669"/>
    <property type="project" value="TreeGrafter"/>
</dbReference>
<dbReference type="PANTHER" id="PTHR12027">
    <property type="entry name" value="WNT RELATED"/>
    <property type="match status" value="1"/>
</dbReference>
<keyword evidence="3 10" id="KW-0217">Developmental protein</keyword>
<keyword evidence="4" id="KW-0964">Secreted</keyword>
<dbReference type="GO" id="GO:0005125">
    <property type="term" value="F:cytokine activity"/>
    <property type="evidence" value="ECO:0007669"/>
    <property type="project" value="TreeGrafter"/>
</dbReference>
<dbReference type="PANTHER" id="PTHR12027:SF101">
    <property type="entry name" value="PROTEIN WNT-4"/>
    <property type="match status" value="1"/>
</dbReference>
<dbReference type="FunFam" id="3.30.2460.20:FF:000001">
    <property type="entry name" value="Wnt homolog"/>
    <property type="match status" value="1"/>
</dbReference>
<dbReference type="GO" id="GO:0060070">
    <property type="term" value="P:canonical Wnt signaling pathway"/>
    <property type="evidence" value="ECO:0007669"/>
    <property type="project" value="TreeGrafter"/>
</dbReference>
<dbReference type="SMART" id="SM00097">
    <property type="entry name" value="WNT1"/>
    <property type="match status" value="1"/>
</dbReference>
<sequence>TREAAFVHSISSAGVAHAVTRACSSGHLQKCGCDRTWSGCSDNIAYGIAFSKIFVDARERGSKNRSRPRSIMNLHNNEAGRRAIEDNMRVECKCHGVSGSCELRTCWRSLPVFSTVGTILKEKFDGATEVKPLNTNELVPLNPQFKPHTDQDLVYMDASPDFCEADAKIGSLGTHGRSCNKTSKAMDGCELMCCGRGSVMRQVKVVERCKCKFHWCCSVRCKTCERVVDEHTCL</sequence>
<gene>
    <name evidence="11" type="ORF">CUNI_LOCUS10052</name>
</gene>
<dbReference type="GO" id="GO:0030182">
    <property type="term" value="P:neuron differentiation"/>
    <property type="evidence" value="ECO:0007669"/>
    <property type="project" value="TreeGrafter"/>
</dbReference>
<evidence type="ECO:0000256" key="1">
    <source>
        <dbReference type="ARBA" id="ARBA00004498"/>
    </source>
</evidence>
<comment type="function">
    <text evidence="10">Ligand for members of the frizzled family of seven transmembrane receptors.</text>
</comment>
<dbReference type="GO" id="GO:0005615">
    <property type="term" value="C:extracellular space"/>
    <property type="evidence" value="ECO:0007669"/>
    <property type="project" value="TreeGrafter"/>
</dbReference>
<dbReference type="PRINTS" id="PR01349">
    <property type="entry name" value="WNTPROTEIN"/>
</dbReference>
<keyword evidence="5" id="KW-0272">Extracellular matrix</keyword>
<reference evidence="11" key="1">
    <citation type="submission" date="2021-04" db="EMBL/GenBank/DDBJ databases">
        <authorList>
            <consortium name="Molecular Ecology Group"/>
        </authorList>
    </citation>
    <scope>NUCLEOTIDE SEQUENCE</scope>
</reference>
<evidence type="ECO:0000256" key="8">
    <source>
        <dbReference type="ARBA" id="ARBA00023180"/>
    </source>
</evidence>